<comment type="similarity">
    <text evidence="1">Belongs to the CdaR family.</text>
</comment>
<name>A0ABW2NG35_9BACL</name>
<gene>
    <name evidence="3" type="ORF">ACFQQH_07885</name>
</gene>
<dbReference type="Pfam" id="PF17853">
    <property type="entry name" value="GGDEF_2"/>
    <property type="match status" value="1"/>
</dbReference>
<dbReference type="Pfam" id="PF13556">
    <property type="entry name" value="HTH_30"/>
    <property type="match status" value="1"/>
</dbReference>
<dbReference type="InterPro" id="IPR029016">
    <property type="entry name" value="GAF-like_dom_sf"/>
</dbReference>
<dbReference type="Pfam" id="PF13185">
    <property type="entry name" value="GAF_2"/>
    <property type="match status" value="1"/>
</dbReference>
<dbReference type="Gene3D" id="1.10.10.2840">
    <property type="entry name" value="PucR C-terminal helix-turn-helix domain"/>
    <property type="match status" value="1"/>
</dbReference>
<dbReference type="Proteomes" id="UP001596483">
    <property type="component" value="Unassembled WGS sequence"/>
</dbReference>
<sequence>MVNKPQEERHLSSARAEAVFNVANAVNSTLELDELFELTLSETIRAIPDADGGALFLFDPASRLLTCRAYVNFDEKVEQIRLLPGESFTGDCYKKRKPILLSNRNEITGYPRSMRPENRQLLNHSMAMHPSNNSYRAMSVPLITAKEECIGVVTLNGFAEQGTFTVADVELLETIAGLAATALERAKLYEDIKIKNHTFKTMIDYQQSQLVNMNSGKGLDIMLEQLFEVVGKPLSLLTVYGEAYNTSSIPVDLRPVNEYMIRDGRQLLGKLLIYSNSSNDLRQTDDYFIQQSLLFFALEINRQAAVRQVEVRYKTELMDKLMKGILTEDFLAKAASLGLDTAGAFLPVAVRTGNSKPARPIDQLMKQNEIAVFLEMEIGRVFPGSLVVLHDQIYLLLLAVNPKANDKEIQRRLSAIAEETERFSNEYGETANARFGVGMLVQRIEELPDSLQSAIDTLKLMEESNCRERIADSSRFLLERLISGSSGKEVGQFINTFLGPIYRYDRDKGTELVKTLQAYCRNLQRPGHAAKELHIHTNTLQYRIKQISRLLDADLADPEILLNLQLACRLAGDNNITIDNQ</sequence>
<evidence type="ECO:0000259" key="2">
    <source>
        <dbReference type="SMART" id="SM00065"/>
    </source>
</evidence>
<dbReference type="InterPro" id="IPR041522">
    <property type="entry name" value="CdaR_GGDEF"/>
</dbReference>
<feature type="domain" description="GAF" evidence="2">
    <location>
        <begin position="31"/>
        <end position="193"/>
    </location>
</feature>
<evidence type="ECO:0000313" key="4">
    <source>
        <dbReference type="Proteomes" id="UP001596483"/>
    </source>
</evidence>
<dbReference type="PANTHER" id="PTHR33744">
    <property type="entry name" value="CARBOHYDRATE DIACID REGULATOR"/>
    <property type="match status" value="1"/>
</dbReference>
<organism evidence="3 4">
    <name type="scientific">Bhargavaea changchunensis</name>
    <dbReference type="NCBI Taxonomy" id="2134037"/>
    <lineage>
        <taxon>Bacteria</taxon>
        <taxon>Bacillati</taxon>
        <taxon>Bacillota</taxon>
        <taxon>Bacilli</taxon>
        <taxon>Bacillales</taxon>
        <taxon>Caryophanaceae</taxon>
        <taxon>Bhargavaea</taxon>
    </lineage>
</organism>
<dbReference type="InterPro" id="IPR025736">
    <property type="entry name" value="PucR_C-HTH_dom"/>
</dbReference>
<comment type="caution">
    <text evidence="3">The sequence shown here is derived from an EMBL/GenBank/DDBJ whole genome shotgun (WGS) entry which is preliminary data.</text>
</comment>
<evidence type="ECO:0000256" key="1">
    <source>
        <dbReference type="ARBA" id="ARBA00006754"/>
    </source>
</evidence>
<dbReference type="RefSeq" id="WP_157295257.1">
    <property type="nucleotide sequence ID" value="NZ_JBHTCT010000012.1"/>
</dbReference>
<keyword evidence="4" id="KW-1185">Reference proteome</keyword>
<protein>
    <submittedName>
        <fullName evidence="3">Helix-turn-helix domain-containing protein</fullName>
    </submittedName>
</protein>
<accession>A0ABW2NG35</accession>
<dbReference type="InterPro" id="IPR003018">
    <property type="entry name" value="GAF"/>
</dbReference>
<dbReference type="InterPro" id="IPR051448">
    <property type="entry name" value="CdaR-like_regulators"/>
</dbReference>
<dbReference type="SMART" id="SM00065">
    <property type="entry name" value="GAF"/>
    <property type="match status" value="1"/>
</dbReference>
<evidence type="ECO:0000313" key="3">
    <source>
        <dbReference type="EMBL" id="MFC7365052.1"/>
    </source>
</evidence>
<proteinExistence type="inferred from homology"/>
<reference evidence="4" key="1">
    <citation type="journal article" date="2019" name="Int. J. Syst. Evol. Microbiol.">
        <title>The Global Catalogue of Microorganisms (GCM) 10K type strain sequencing project: providing services to taxonomists for standard genome sequencing and annotation.</title>
        <authorList>
            <consortium name="The Broad Institute Genomics Platform"/>
            <consortium name="The Broad Institute Genome Sequencing Center for Infectious Disease"/>
            <person name="Wu L."/>
            <person name="Ma J."/>
        </authorList>
    </citation>
    <scope>NUCLEOTIDE SEQUENCE [LARGE SCALE GENOMIC DNA]</scope>
    <source>
        <strain evidence="4">JCM 4738</strain>
    </source>
</reference>
<dbReference type="EMBL" id="JBHTCT010000012">
    <property type="protein sequence ID" value="MFC7365052.1"/>
    <property type="molecule type" value="Genomic_DNA"/>
</dbReference>
<dbReference type="PANTHER" id="PTHR33744:SF1">
    <property type="entry name" value="DNA-BINDING TRANSCRIPTIONAL ACTIVATOR ADER"/>
    <property type="match status" value="1"/>
</dbReference>
<dbReference type="SUPFAM" id="SSF55781">
    <property type="entry name" value="GAF domain-like"/>
    <property type="match status" value="1"/>
</dbReference>
<dbReference type="Gene3D" id="3.30.450.40">
    <property type="match status" value="1"/>
</dbReference>
<dbReference type="InterPro" id="IPR042070">
    <property type="entry name" value="PucR_C-HTH_sf"/>
</dbReference>